<dbReference type="GO" id="GO:0005886">
    <property type="term" value="C:plasma membrane"/>
    <property type="evidence" value="ECO:0007669"/>
    <property type="project" value="TreeGrafter"/>
</dbReference>
<feature type="transmembrane region" description="Helical" evidence="5">
    <location>
        <begin position="147"/>
        <end position="170"/>
    </location>
</feature>
<dbReference type="GO" id="GO:0016765">
    <property type="term" value="F:transferase activity, transferring alkyl or aryl (other than methyl) groups"/>
    <property type="evidence" value="ECO:0007669"/>
    <property type="project" value="InterPro"/>
</dbReference>
<evidence type="ECO:0000313" key="6">
    <source>
        <dbReference type="EMBL" id="SPF43530.1"/>
    </source>
</evidence>
<feature type="transmembrane region" description="Helical" evidence="5">
    <location>
        <begin position="239"/>
        <end position="258"/>
    </location>
</feature>
<evidence type="ECO:0000256" key="4">
    <source>
        <dbReference type="ARBA" id="ARBA00023136"/>
    </source>
</evidence>
<gene>
    <name evidence="6" type="ORF">SBF1_2910003</name>
</gene>
<evidence type="ECO:0000256" key="1">
    <source>
        <dbReference type="ARBA" id="ARBA00004141"/>
    </source>
</evidence>
<dbReference type="PANTHER" id="PTHR11048">
    <property type="entry name" value="PRENYLTRANSFERASES"/>
    <property type="match status" value="1"/>
</dbReference>
<dbReference type="Proteomes" id="UP000238916">
    <property type="component" value="Unassembled WGS sequence"/>
</dbReference>
<reference evidence="7" key="1">
    <citation type="submission" date="2018-02" db="EMBL/GenBank/DDBJ databases">
        <authorList>
            <person name="Hausmann B."/>
        </authorList>
    </citation>
    <scope>NUCLEOTIDE SEQUENCE [LARGE SCALE GENOMIC DNA]</scope>
    <source>
        <strain evidence="7">Peat soil MAG SbF1</strain>
    </source>
</reference>
<comment type="subcellular location">
    <subcellularLocation>
        <location evidence="1">Membrane</location>
        <topology evidence="1">Multi-pass membrane protein</topology>
    </subcellularLocation>
</comment>
<dbReference type="CDD" id="cd13963">
    <property type="entry name" value="PT_UbiA_2"/>
    <property type="match status" value="1"/>
</dbReference>
<feature type="transmembrane region" description="Helical" evidence="5">
    <location>
        <begin position="278"/>
        <end position="297"/>
    </location>
</feature>
<dbReference type="InterPro" id="IPR000537">
    <property type="entry name" value="UbiA_prenyltransferase"/>
</dbReference>
<evidence type="ECO:0000256" key="2">
    <source>
        <dbReference type="ARBA" id="ARBA00022692"/>
    </source>
</evidence>
<evidence type="ECO:0000256" key="5">
    <source>
        <dbReference type="SAM" id="Phobius"/>
    </source>
</evidence>
<dbReference type="PANTHER" id="PTHR11048:SF5">
    <property type="entry name" value="DECAPRENYL-PHOSPHATE PHOSPHORIBOSYLTRANSFERASE"/>
    <property type="match status" value="1"/>
</dbReference>
<evidence type="ECO:0000256" key="3">
    <source>
        <dbReference type="ARBA" id="ARBA00022989"/>
    </source>
</evidence>
<dbReference type="InterPro" id="IPR044878">
    <property type="entry name" value="UbiA_sf"/>
</dbReference>
<evidence type="ECO:0000313" key="7">
    <source>
        <dbReference type="Proteomes" id="UP000238916"/>
    </source>
</evidence>
<keyword evidence="2 5" id="KW-0812">Transmembrane</keyword>
<protein>
    <submittedName>
        <fullName evidence="6">UbiA prenyltransferase</fullName>
    </submittedName>
</protein>
<dbReference type="GO" id="GO:0009247">
    <property type="term" value="P:glycolipid biosynthetic process"/>
    <property type="evidence" value="ECO:0007669"/>
    <property type="project" value="TreeGrafter"/>
</dbReference>
<dbReference type="EMBL" id="OMOF01000214">
    <property type="protein sequence ID" value="SPF43530.1"/>
    <property type="molecule type" value="Genomic_DNA"/>
</dbReference>
<feature type="transmembrane region" description="Helical" evidence="5">
    <location>
        <begin position="57"/>
        <end position="78"/>
    </location>
</feature>
<organism evidence="6 7">
    <name type="scientific">Candidatus Desulfosporosinus infrequens</name>
    <dbReference type="NCBI Taxonomy" id="2043169"/>
    <lineage>
        <taxon>Bacteria</taxon>
        <taxon>Bacillati</taxon>
        <taxon>Bacillota</taxon>
        <taxon>Clostridia</taxon>
        <taxon>Eubacteriales</taxon>
        <taxon>Desulfitobacteriaceae</taxon>
        <taxon>Desulfosporosinus</taxon>
    </lineage>
</organism>
<dbReference type="AlphaFoldDB" id="A0A2U3KV98"/>
<dbReference type="Pfam" id="PF01040">
    <property type="entry name" value="UbiA"/>
    <property type="match status" value="1"/>
</dbReference>
<accession>A0A2U3KV98</accession>
<keyword evidence="4 5" id="KW-0472">Membrane</keyword>
<dbReference type="OrthoDB" id="9803632at2"/>
<dbReference type="Gene3D" id="1.10.357.140">
    <property type="entry name" value="UbiA prenyltransferase"/>
    <property type="match status" value="1"/>
</dbReference>
<keyword evidence="3 5" id="KW-1133">Transmembrane helix</keyword>
<feature type="transmembrane region" description="Helical" evidence="5">
    <location>
        <begin position="99"/>
        <end position="117"/>
    </location>
</feature>
<keyword evidence="6" id="KW-0808">Transferase</keyword>
<feature type="transmembrane region" description="Helical" evidence="5">
    <location>
        <begin position="123"/>
        <end position="140"/>
    </location>
</feature>
<name>A0A2U3KV98_9FIRM</name>
<dbReference type="InterPro" id="IPR039653">
    <property type="entry name" value="Prenyltransferase"/>
</dbReference>
<proteinExistence type="predicted"/>
<sequence>MNGLHLPNGAYKPATISSLPLALIVELRPKQWTKNLLLFAAPLFAFRPMTVENWTKVIWGFVIFCLLSGVVYIINDVIDLEKDRQHPDKKSRPMAACILNPRLGLGFGIFLLCVTMSSSWRLGVYFLSIAITYFMINLFYSYFFKNIVLIDVLLIATGFVLRALAGAVLIDGRITPLWLALFLAISKRRSEFHLLQENKGSHRKVLDQYSVEFLDQMNNVVATSAIISYSLFTAAPGHSVYLMLTIPIVIYGIFRYLYLIHSEGKGGKPEDVLLEDKPILFAVVLFVILVILIECFMKI</sequence>